<organism evidence="9 10">
    <name type="scientific">Shewanella surugensis</name>
    <dbReference type="NCBI Taxonomy" id="212020"/>
    <lineage>
        <taxon>Bacteria</taxon>
        <taxon>Pseudomonadati</taxon>
        <taxon>Pseudomonadota</taxon>
        <taxon>Gammaproteobacteria</taxon>
        <taxon>Alteromonadales</taxon>
        <taxon>Shewanellaceae</taxon>
        <taxon>Shewanella</taxon>
    </lineage>
</organism>
<dbReference type="SUPFAM" id="SSF103473">
    <property type="entry name" value="MFS general substrate transporter"/>
    <property type="match status" value="1"/>
</dbReference>
<dbReference type="PANTHER" id="PTHR23517">
    <property type="entry name" value="RESISTANCE PROTEIN MDTM, PUTATIVE-RELATED-RELATED"/>
    <property type="match status" value="1"/>
</dbReference>
<evidence type="ECO:0000259" key="8">
    <source>
        <dbReference type="PROSITE" id="PS50850"/>
    </source>
</evidence>
<evidence type="ECO:0000256" key="7">
    <source>
        <dbReference type="SAM" id="Phobius"/>
    </source>
</evidence>
<keyword evidence="6 7" id="KW-0472">Membrane</keyword>
<comment type="subcellular location">
    <subcellularLocation>
        <location evidence="1">Cell membrane</location>
        <topology evidence="1">Multi-pass membrane protein</topology>
    </subcellularLocation>
</comment>
<feature type="transmembrane region" description="Helical" evidence="7">
    <location>
        <begin position="182"/>
        <end position="200"/>
    </location>
</feature>
<keyword evidence="10" id="KW-1185">Reference proteome</keyword>
<feature type="transmembrane region" description="Helical" evidence="7">
    <location>
        <begin position="331"/>
        <end position="350"/>
    </location>
</feature>
<evidence type="ECO:0000313" key="9">
    <source>
        <dbReference type="EMBL" id="MCL1124139.1"/>
    </source>
</evidence>
<protein>
    <submittedName>
        <fullName evidence="9">MFS transporter</fullName>
    </submittedName>
</protein>
<sequence>MTLTDKTDLMKNEKWHWKSALFLIWLCSLGFYFHQYMFRLIPSLFVPHIHDGNMLNPIQLNMVLFVFWFAYVAFQSPASVIVDKLSFEFLLLIMSLLHISGILLLAISTHFYMVAMALFILGIASSFSLVFSLYIAKNIFTQKMYSLALGIIFAIGGTGAILSSFIFTLLFSQYGPSTALKLLTFIPVILVVVILFFMMIKKRRFLLKSNAVVSSLPSYPTVNNDQSKIIKKHANLMKSYAYVFFHALPMVSFYASWLFPFMEDKLGAHNLYTETSVATVFIGYIIGSPLAGWLTKMFYHYREFILFIISLLGMVISIFVIYATLSNMLTALLLLMLGMISSFTVMAISITADIAPKKTHSLSMSISSQCINLGGAVALLFIAGVFYWFDIASFYPNLKEFHVILFIIPVSYAVAMLIALSMAIYEHQFVTLLTDFQHYKTNYNENKTNTDKFITQKPFIEKKKKNHPN</sequence>
<dbReference type="RefSeq" id="WP_248939423.1">
    <property type="nucleotide sequence ID" value="NZ_JAKIKS010000018.1"/>
</dbReference>
<evidence type="ECO:0000256" key="6">
    <source>
        <dbReference type="ARBA" id="ARBA00023136"/>
    </source>
</evidence>
<dbReference type="EMBL" id="JAKIKS010000018">
    <property type="protein sequence ID" value="MCL1124139.1"/>
    <property type="molecule type" value="Genomic_DNA"/>
</dbReference>
<evidence type="ECO:0000256" key="3">
    <source>
        <dbReference type="ARBA" id="ARBA00022475"/>
    </source>
</evidence>
<dbReference type="Pfam" id="PF07690">
    <property type="entry name" value="MFS_1"/>
    <property type="match status" value="1"/>
</dbReference>
<keyword evidence="3" id="KW-1003">Cell membrane</keyword>
<accession>A0ABT0L8W7</accession>
<name>A0ABT0L8W7_9GAMM</name>
<dbReference type="InterPro" id="IPR050171">
    <property type="entry name" value="MFS_Transporters"/>
</dbReference>
<dbReference type="InterPro" id="IPR036259">
    <property type="entry name" value="MFS_trans_sf"/>
</dbReference>
<evidence type="ECO:0000256" key="1">
    <source>
        <dbReference type="ARBA" id="ARBA00004651"/>
    </source>
</evidence>
<feature type="transmembrane region" description="Helical" evidence="7">
    <location>
        <begin position="58"/>
        <end position="74"/>
    </location>
</feature>
<gene>
    <name evidence="9" type="ORF">L2764_06530</name>
</gene>
<dbReference type="PANTHER" id="PTHR23517:SF3">
    <property type="entry name" value="INTEGRAL MEMBRANE TRANSPORT PROTEIN"/>
    <property type="match status" value="1"/>
</dbReference>
<dbReference type="InterPro" id="IPR020846">
    <property type="entry name" value="MFS_dom"/>
</dbReference>
<dbReference type="Gene3D" id="1.20.1250.20">
    <property type="entry name" value="MFS general substrate transporter like domains"/>
    <property type="match status" value="2"/>
</dbReference>
<evidence type="ECO:0000256" key="4">
    <source>
        <dbReference type="ARBA" id="ARBA00022692"/>
    </source>
</evidence>
<feature type="transmembrane region" description="Helical" evidence="7">
    <location>
        <begin position="401"/>
        <end position="425"/>
    </location>
</feature>
<feature type="transmembrane region" description="Helical" evidence="7">
    <location>
        <begin position="147"/>
        <end position="170"/>
    </location>
</feature>
<reference evidence="9 10" key="1">
    <citation type="submission" date="2022-01" db="EMBL/GenBank/DDBJ databases">
        <title>Whole genome-based taxonomy of the Shewanellaceae.</title>
        <authorList>
            <person name="Martin-Rodriguez A.J."/>
        </authorList>
    </citation>
    <scope>NUCLEOTIDE SEQUENCE [LARGE SCALE GENOMIC DNA]</scope>
    <source>
        <strain evidence="9 10">DSM 17177</strain>
    </source>
</reference>
<feature type="transmembrane region" description="Helical" evidence="7">
    <location>
        <begin position="86"/>
        <end position="107"/>
    </location>
</feature>
<dbReference type="Proteomes" id="UP001203423">
    <property type="component" value="Unassembled WGS sequence"/>
</dbReference>
<comment type="caution">
    <text evidence="9">The sequence shown here is derived from an EMBL/GenBank/DDBJ whole genome shotgun (WGS) entry which is preliminary data.</text>
</comment>
<keyword evidence="5 7" id="KW-1133">Transmembrane helix</keyword>
<feature type="transmembrane region" description="Helical" evidence="7">
    <location>
        <begin position="240"/>
        <end position="259"/>
    </location>
</feature>
<feature type="transmembrane region" description="Helical" evidence="7">
    <location>
        <begin position="20"/>
        <end position="38"/>
    </location>
</feature>
<keyword evidence="2" id="KW-0813">Transport</keyword>
<feature type="transmembrane region" description="Helical" evidence="7">
    <location>
        <begin position="113"/>
        <end position="135"/>
    </location>
</feature>
<dbReference type="InterPro" id="IPR011701">
    <property type="entry name" value="MFS"/>
</dbReference>
<feature type="transmembrane region" description="Helical" evidence="7">
    <location>
        <begin position="271"/>
        <end position="292"/>
    </location>
</feature>
<keyword evidence="4 7" id="KW-0812">Transmembrane</keyword>
<dbReference type="PROSITE" id="PS50850">
    <property type="entry name" value="MFS"/>
    <property type="match status" value="1"/>
</dbReference>
<dbReference type="CDD" id="cd06174">
    <property type="entry name" value="MFS"/>
    <property type="match status" value="1"/>
</dbReference>
<feature type="transmembrane region" description="Helical" evidence="7">
    <location>
        <begin position="370"/>
        <end position="389"/>
    </location>
</feature>
<feature type="transmembrane region" description="Helical" evidence="7">
    <location>
        <begin position="304"/>
        <end position="325"/>
    </location>
</feature>
<proteinExistence type="predicted"/>
<evidence type="ECO:0000256" key="2">
    <source>
        <dbReference type="ARBA" id="ARBA00022448"/>
    </source>
</evidence>
<evidence type="ECO:0000313" key="10">
    <source>
        <dbReference type="Proteomes" id="UP001203423"/>
    </source>
</evidence>
<evidence type="ECO:0000256" key="5">
    <source>
        <dbReference type="ARBA" id="ARBA00022989"/>
    </source>
</evidence>
<feature type="domain" description="Major facilitator superfamily (MFS) profile" evidence="8">
    <location>
        <begin position="23"/>
        <end position="428"/>
    </location>
</feature>